<evidence type="ECO:0000256" key="1">
    <source>
        <dbReference type="ARBA" id="ARBA00001936"/>
    </source>
</evidence>
<evidence type="ECO:0000256" key="12">
    <source>
        <dbReference type="ARBA" id="ARBA00052293"/>
    </source>
</evidence>
<keyword evidence="3" id="KW-0963">Cytoplasm</keyword>
<keyword evidence="6" id="KW-0320">Glycogen biosynthesis</keyword>
<gene>
    <name evidence="14" type="ORF">CXG81DRAFT_13685</name>
</gene>
<dbReference type="Pfam" id="PF01501">
    <property type="entry name" value="Glyco_transf_8"/>
    <property type="match status" value="1"/>
</dbReference>
<dbReference type="STRING" id="1555241.A0A4P9X4S0"/>
<evidence type="ECO:0000256" key="6">
    <source>
        <dbReference type="ARBA" id="ARBA00023056"/>
    </source>
</evidence>
<dbReference type="EC" id="2.4.1.186" evidence="10"/>
<dbReference type="Gene3D" id="3.90.550.10">
    <property type="entry name" value="Spore Coat Polysaccharide Biosynthesis Protein SpsA, Chain A"/>
    <property type="match status" value="1"/>
</dbReference>
<keyword evidence="8" id="KW-0464">Manganese</keyword>
<evidence type="ECO:0000256" key="13">
    <source>
        <dbReference type="ARBA" id="ARBA00057883"/>
    </source>
</evidence>
<sequence length="240" mass="26469">MSASKYAYVTLLTSDAYLPGALVWAESLRAAKTPHDLAILVTPETVTHAALEQINRVFDRVVSVPTIRSQDVGNLQLLGRRELDITFTKLHVWNPDTLPYERVIFMDADTLVLKPIDELFDAVAGDVAFAAAPDVGWPDCFNSGVFVTKPEADLFASLVEYAHTNGSFDGGDQGLLNAYFNSWASGSPRPGQTSPTAARLPFQYNVTPSTVYSYLPAYVYYKADIKVVHFIGPNKPWTFE</sequence>
<dbReference type="AlphaFoldDB" id="A0A4P9X4S0"/>
<keyword evidence="4" id="KW-0808">Transferase</keyword>
<dbReference type="GO" id="GO:0005978">
    <property type="term" value="P:glycogen biosynthetic process"/>
    <property type="evidence" value="ECO:0007669"/>
    <property type="project" value="UniProtKB-KW"/>
</dbReference>
<dbReference type="Proteomes" id="UP000274922">
    <property type="component" value="Unassembled WGS sequence"/>
</dbReference>
<comment type="catalytic activity">
    <reaction evidence="12">
        <text>L-tyrosyl-[glycogenin] + UDP-alpha-D-glucose = alpha-D-glucosyl-L-tyrosyl-[glycogenin] + UDP + H(+)</text>
        <dbReference type="Rhea" id="RHEA:23360"/>
        <dbReference type="Rhea" id="RHEA-COMP:14604"/>
        <dbReference type="Rhea" id="RHEA-COMP:14605"/>
        <dbReference type="ChEBI" id="CHEBI:15378"/>
        <dbReference type="ChEBI" id="CHEBI:46858"/>
        <dbReference type="ChEBI" id="CHEBI:58223"/>
        <dbReference type="ChEBI" id="CHEBI:58885"/>
        <dbReference type="ChEBI" id="CHEBI:140573"/>
        <dbReference type="EC" id="2.4.1.186"/>
    </reaction>
</comment>
<comment type="subcellular location">
    <subcellularLocation>
        <location evidence="2">Cytoplasm</location>
    </subcellularLocation>
</comment>
<comment type="cofactor">
    <cofactor evidence="1">
        <name>Mn(2+)</name>
        <dbReference type="ChEBI" id="CHEBI:29035"/>
    </cofactor>
</comment>
<feature type="non-terminal residue" evidence="14">
    <location>
        <position position="240"/>
    </location>
</feature>
<keyword evidence="15" id="KW-1185">Reference proteome</keyword>
<dbReference type="GO" id="GO:0008466">
    <property type="term" value="F:glycogenin glucosyltransferase activity"/>
    <property type="evidence" value="ECO:0007669"/>
    <property type="project" value="UniProtKB-EC"/>
</dbReference>
<dbReference type="OrthoDB" id="2014201at2759"/>
<evidence type="ECO:0000256" key="9">
    <source>
        <dbReference type="ARBA" id="ARBA00038162"/>
    </source>
</evidence>
<dbReference type="FunFam" id="3.90.550.10:FF:000092">
    <property type="entry name" value="Glycogenin 2"/>
    <property type="match status" value="1"/>
</dbReference>
<comment type="function">
    <text evidence="13">Self-glucosylating initiator of glycogen synthesis. It catalyzes the formation of a short alpha (1,4)-glucosyl chain covalently attached via a glucose 1-O-tyrosyl linkage to internal tyrosine residues and these chains act as primers for the elongation reaction catalyzed by glycogen synthase.</text>
</comment>
<keyword evidence="7" id="KW-0325">Glycoprotein</keyword>
<dbReference type="SUPFAM" id="SSF53448">
    <property type="entry name" value="Nucleotide-diphospho-sugar transferases"/>
    <property type="match status" value="1"/>
</dbReference>
<dbReference type="GO" id="GO:0046872">
    <property type="term" value="F:metal ion binding"/>
    <property type="evidence" value="ECO:0007669"/>
    <property type="project" value="UniProtKB-KW"/>
</dbReference>
<dbReference type="PANTHER" id="PTHR11183">
    <property type="entry name" value="GLYCOGENIN SUBFAMILY MEMBER"/>
    <property type="match status" value="1"/>
</dbReference>
<dbReference type="CDD" id="cd02537">
    <property type="entry name" value="GT8_Glycogenin"/>
    <property type="match status" value="1"/>
</dbReference>
<dbReference type="InterPro" id="IPR050587">
    <property type="entry name" value="GNT1/Glycosyltrans_8"/>
</dbReference>
<evidence type="ECO:0000256" key="10">
    <source>
        <dbReference type="ARBA" id="ARBA00038934"/>
    </source>
</evidence>
<evidence type="ECO:0000313" key="14">
    <source>
        <dbReference type="EMBL" id="RKP00052.1"/>
    </source>
</evidence>
<organism evidence="14 15">
    <name type="scientific">Caulochytrium protostelioides</name>
    <dbReference type="NCBI Taxonomy" id="1555241"/>
    <lineage>
        <taxon>Eukaryota</taxon>
        <taxon>Fungi</taxon>
        <taxon>Fungi incertae sedis</taxon>
        <taxon>Chytridiomycota</taxon>
        <taxon>Chytridiomycota incertae sedis</taxon>
        <taxon>Chytridiomycetes</taxon>
        <taxon>Caulochytriales</taxon>
        <taxon>Caulochytriaceae</taxon>
        <taxon>Caulochytrium</taxon>
    </lineage>
</organism>
<evidence type="ECO:0000256" key="4">
    <source>
        <dbReference type="ARBA" id="ARBA00022679"/>
    </source>
</evidence>
<accession>A0A4P9X4S0</accession>
<evidence type="ECO:0000256" key="3">
    <source>
        <dbReference type="ARBA" id="ARBA00022490"/>
    </source>
</evidence>
<name>A0A4P9X4S0_9FUNG</name>
<proteinExistence type="inferred from homology"/>
<evidence type="ECO:0000256" key="8">
    <source>
        <dbReference type="ARBA" id="ARBA00023211"/>
    </source>
</evidence>
<keyword evidence="5" id="KW-0479">Metal-binding</keyword>
<dbReference type="InterPro" id="IPR029044">
    <property type="entry name" value="Nucleotide-diphossugar_trans"/>
</dbReference>
<protein>
    <recommendedName>
        <fullName evidence="10">glycogenin glucosyltransferase</fullName>
        <ecNumber evidence="10">2.4.1.186</ecNumber>
    </recommendedName>
</protein>
<evidence type="ECO:0000256" key="7">
    <source>
        <dbReference type="ARBA" id="ARBA00023180"/>
    </source>
</evidence>
<evidence type="ECO:0000256" key="11">
    <source>
        <dbReference type="ARBA" id="ARBA00050886"/>
    </source>
</evidence>
<dbReference type="EMBL" id="ML014238">
    <property type="protein sequence ID" value="RKP00052.1"/>
    <property type="molecule type" value="Genomic_DNA"/>
</dbReference>
<comment type="catalytic activity">
    <reaction evidence="11">
        <text>[1,4-alpha-D-glucosyl](n)-L-tyrosyl-[glycogenin] + UDP-alpha-D-glucose = [1,4-alpha-D-glucosyl](n+1)-L-tyrosyl-[glycogenin] + UDP + H(+)</text>
        <dbReference type="Rhea" id="RHEA:56560"/>
        <dbReference type="Rhea" id="RHEA-COMP:14606"/>
        <dbReference type="Rhea" id="RHEA-COMP:14607"/>
        <dbReference type="ChEBI" id="CHEBI:15378"/>
        <dbReference type="ChEBI" id="CHEBI:58223"/>
        <dbReference type="ChEBI" id="CHEBI:58885"/>
        <dbReference type="ChEBI" id="CHEBI:140574"/>
        <dbReference type="EC" id="2.4.1.186"/>
    </reaction>
</comment>
<reference evidence="15" key="1">
    <citation type="journal article" date="2018" name="Nat. Microbiol.">
        <title>Leveraging single-cell genomics to expand the fungal tree of life.</title>
        <authorList>
            <person name="Ahrendt S.R."/>
            <person name="Quandt C.A."/>
            <person name="Ciobanu D."/>
            <person name="Clum A."/>
            <person name="Salamov A."/>
            <person name="Andreopoulos B."/>
            <person name="Cheng J.F."/>
            <person name="Woyke T."/>
            <person name="Pelin A."/>
            <person name="Henrissat B."/>
            <person name="Reynolds N.K."/>
            <person name="Benny G.L."/>
            <person name="Smith M.E."/>
            <person name="James T.Y."/>
            <person name="Grigoriev I.V."/>
        </authorList>
    </citation>
    <scope>NUCLEOTIDE SEQUENCE [LARGE SCALE GENOMIC DNA]</scope>
    <source>
        <strain evidence="15">ATCC 52028</strain>
    </source>
</reference>
<evidence type="ECO:0000256" key="5">
    <source>
        <dbReference type="ARBA" id="ARBA00022723"/>
    </source>
</evidence>
<evidence type="ECO:0000313" key="15">
    <source>
        <dbReference type="Proteomes" id="UP000274922"/>
    </source>
</evidence>
<evidence type="ECO:0000256" key="2">
    <source>
        <dbReference type="ARBA" id="ARBA00004496"/>
    </source>
</evidence>
<comment type="similarity">
    <text evidence="9">Belongs to the glycosyltransferase 8 family. Glycogenin subfamily.</text>
</comment>
<dbReference type="InterPro" id="IPR002495">
    <property type="entry name" value="Glyco_trans_8"/>
</dbReference>
<dbReference type="GO" id="GO:0005737">
    <property type="term" value="C:cytoplasm"/>
    <property type="evidence" value="ECO:0007669"/>
    <property type="project" value="UniProtKB-SubCell"/>
</dbReference>